<organism evidence="1">
    <name type="scientific">marine sediment metagenome</name>
    <dbReference type="NCBI Taxonomy" id="412755"/>
    <lineage>
        <taxon>unclassified sequences</taxon>
        <taxon>metagenomes</taxon>
        <taxon>ecological metagenomes</taxon>
    </lineage>
</organism>
<sequence>MTPEIPKLPLRAVSEALPNKVSLENTRLLNRSDALLDFDTNNPVVISDYEPFQNVFGAVRLKPVRNHFGLLPMSSDIPMIEDLYVKWSTFNEIMPIRLTYLNLITKKIETRLSIHKSIKRGNDVYIDAIKKKLSPFLNQQPRIFFDRDWGDKKTNGLHIVLEYNSGSYSMGEAWSRVGSDFNRWIMNVTKHFGKPSHLRAWHGHDSGYPHIDVILYFPDFEFSAVEWNDKKKDKISFRIHSKQKTKPHGKYCRSVFKDAWPHGFIDISCIDSMGGAFKDLLKYVTKELDGGAYIRTNAMVWYFGKQSFGISKDFCKAVWGSDGSIDLAEPSDADAITQLRSNSNRKLISIEIFPIFPVYYFHKPCVTLFNYDKPPPFLSPNIENFLDNFVSNKCDANVNVRDDGVAVTTYKLREFEIV</sequence>
<proteinExistence type="predicted"/>
<name>X1DYH0_9ZZZZ</name>
<protein>
    <submittedName>
        <fullName evidence="1">Uncharacterized protein</fullName>
    </submittedName>
</protein>
<accession>X1DYH0</accession>
<gene>
    <name evidence="1" type="ORF">S03H2_00300</name>
</gene>
<dbReference type="EMBL" id="BARU01000042">
    <property type="protein sequence ID" value="GAH26051.1"/>
    <property type="molecule type" value="Genomic_DNA"/>
</dbReference>
<dbReference type="AlphaFoldDB" id="X1DYH0"/>
<reference evidence="1" key="1">
    <citation type="journal article" date="2014" name="Front. Microbiol.">
        <title>High frequency of phylogenetically diverse reductive dehalogenase-homologous genes in deep subseafloor sedimentary metagenomes.</title>
        <authorList>
            <person name="Kawai M."/>
            <person name="Futagami T."/>
            <person name="Toyoda A."/>
            <person name="Takaki Y."/>
            <person name="Nishi S."/>
            <person name="Hori S."/>
            <person name="Arai W."/>
            <person name="Tsubouchi T."/>
            <person name="Morono Y."/>
            <person name="Uchiyama I."/>
            <person name="Ito T."/>
            <person name="Fujiyama A."/>
            <person name="Inagaki F."/>
            <person name="Takami H."/>
        </authorList>
    </citation>
    <scope>NUCLEOTIDE SEQUENCE</scope>
    <source>
        <strain evidence="1">Expedition CK06-06</strain>
    </source>
</reference>
<comment type="caution">
    <text evidence="1">The sequence shown here is derived from an EMBL/GenBank/DDBJ whole genome shotgun (WGS) entry which is preliminary data.</text>
</comment>
<evidence type="ECO:0000313" key="1">
    <source>
        <dbReference type="EMBL" id="GAH26051.1"/>
    </source>
</evidence>